<dbReference type="Pfam" id="PF13193">
    <property type="entry name" value="AMP-binding_C"/>
    <property type="match status" value="1"/>
</dbReference>
<dbReference type="GO" id="GO:0006631">
    <property type="term" value="P:fatty acid metabolic process"/>
    <property type="evidence" value="ECO:0007669"/>
    <property type="project" value="TreeGrafter"/>
</dbReference>
<evidence type="ECO:0000256" key="1">
    <source>
        <dbReference type="ARBA" id="ARBA00006432"/>
    </source>
</evidence>
<dbReference type="Proteomes" id="UP001200537">
    <property type="component" value="Unassembled WGS sequence"/>
</dbReference>
<organism evidence="5 6">
    <name type="scientific">Varibaculum cambriense</name>
    <dbReference type="NCBI Taxonomy" id="184870"/>
    <lineage>
        <taxon>Bacteria</taxon>
        <taxon>Bacillati</taxon>
        <taxon>Actinomycetota</taxon>
        <taxon>Actinomycetes</taxon>
        <taxon>Actinomycetales</taxon>
        <taxon>Actinomycetaceae</taxon>
        <taxon>Varibaculum</taxon>
    </lineage>
</organism>
<gene>
    <name evidence="5" type="ORF">L0M99_04805</name>
</gene>
<dbReference type="Gene3D" id="3.40.50.12780">
    <property type="entry name" value="N-terminal domain of ligase-like"/>
    <property type="match status" value="1"/>
</dbReference>
<protein>
    <recommendedName>
        <fullName evidence="4">AMP-binding enzyme C-terminal domain-containing protein</fullName>
    </recommendedName>
</protein>
<evidence type="ECO:0000259" key="4">
    <source>
        <dbReference type="Pfam" id="PF13193"/>
    </source>
</evidence>
<feature type="domain" description="AMP-binding enzyme C-terminal" evidence="4">
    <location>
        <begin position="319"/>
        <end position="355"/>
    </location>
</feature>
<dbReference type="InterPro" id="IPR025110">
    <property type="entry name" value="AMP-bd_C"/>
</dbReference>
<sequence length="577" mass="61344">MEIFSPFHYLPVADSSADVSTLLSALAKQMTGDADLPPNLNRTRLKKSQVLFPFPKSTGRPKGLADYETRKRQVPESAVLALPAPAGGAVICYSQLSIKNMAEAVNSAVGRPGRWILTAPVTEIDGMMILARAIAVNIPPIIAAKTTPASALEIVRAVERAKDRSDKDQAPIYMQITKEQLTQLLEIPPAQRSALSEVSVLIVTGLTSHDRLRCAAREAGIDIIPGYGIPESCGLCVLDGKPVAGVHVATIGDRIWLSGICMMAGYLGKPGQVEWVTRGRRRWMRSKDAGHMRGSRLVVDGKMRDVIATAGVHIQASLVERVIQDLPQVDQVVVVGVPDPRWGSLVTAVIKPASDIAEQLLNPQHNLAVKPAVSAGLSRGSVIKVDAKKVRDLAGLPSTEVEESKPQLTPLEAAMAAMAAKIRGADVDVVAAAETGELPAGIYEVARGTANPTSEGEIVFPAADAAPATPVTLPEDLEGDLEEMEIAATEITGSSNRPEAGDRPHSATVPTEDESEPSTDLAMLVRALVTGQLDRAHAPRALVLVNEIPTDLQGNLDRSACRQLATQRVAAGEAWIR</sequence>
<accession>A0AAJ1F7Z9</accession>
<dbReference type="PANTHER" id="PTHR43201">
    <property type="entry name" value="ACYL-COA SYNTHETASE"/>
    <property type="match status" value="1"/>
</dbReference>
<dbReference type="SUPFAM" id="SSF56801">
    <property type="entry name" value="Acetyl-CoA synthetase-like"/>
    <property type="match status" value="1"/>
</dbReference>
<evidence type="ECO:0000256" key="2">
    <source>
        <dbReference type="ARBA" id="ARBA00022598"/>
    </source>
</evidence>
<dbReference type="InterPro" id="IPR042099">
    <property type="entry name" value="ANL_N_sf"/>
</dbReference>
<proteinExistence type="inferred from homology"/>
<evidence type="ECO:0000256" key="3">
    <source>
        <dbReference type="SAM" id="MobiDB-lite"/>
    </source>
</evidence>
<evidence type="ECO:0000313" key="6">
    <source>
        <dbReference type="Proteomes" id="UP001200537"/>
    </source>
</evidence>
<dbReference type="AlphaFoldDB" id="A0AAJ1F7Z9"/>
<reference evidence="5" key="1">
    <citation type="submission" date="2022-01" db="EMBL/GenBank/DDBJ databases">
        <title>Collection of gut derived symbiotic bacterial strains cultured from healthy donors.</title>
        <authorList>
            <person name="Lin H."/>
            <person name="Kohout C."/>
            <person name="Waligurski E."/>
            <person name="Pamer E.G."/>
        </authorList>
    </citation>
    <scope>NUCLEOTIDE SEQUENCE</scope>
    <source>
        <strain evidence="5">DFI.7.46</strain>
    </source>
</reference>
<dbReference type="InterPro" id="IPR045851">
    <property type="entry name" value="AMP-bd_C_sf"/>
</dbReference>
<dbReference type="PANTHER" id="PTHR43201:SF5">
    <property type="entry name" value="MEDIUM-CHAIN ACYL-COA LIGASE ACSF2, MITOCHONDRIAL"/>
    <property type="match status" value="1"/>
</dbReference>
<dbReference type="Gene3D" id="3.30.300.30">
    <property type="match status" value="2"/>
</dbReference>
<evidence type="ECO:0000313" key="5">
    <source>
        <dbReference type="EMBL" id="MCG4617813.1"/>
    </source>
</evidence>
<dbReference type="RefSeq" id="WP_238127935.1">
    <property type="nucleotide sequence ID" value="NZ_JAKNHJ010000007.1"/>
</dbReference>
<dbReference type="GO" id="GO:0031956">
    <property type="term" value="F:medium-chain fatty acid-CoA ligase activity"/>
    <property type="evidence" value="ECO:0007669"/>
    <property type="project" value="TreeGrafter"/>
</dbReference>
<comment type="similarity">
    <text evidence="1">Belongs to the ATP-dependent AMP-binding enzyme family.</text>
</comment>
<dbReference type="EMBL" id="JAKNHJ010000007">
    <property type="protein sequence ID" value="MCG4617813.1"/>
    <property type="molecule type" value="Genomic_DNA"/>
</dbReference>
<name>A0AAJ1F7Z9_9ACTO</name>
<keyword evidence="2" id="KW-0436">Ligase</keyword>
<comment type="caution">
    <text evidence="5">The sequence shown here is derived from an EMBL/GenBank/DDBJ whole genome shotgun (WGS) entry which is preliminary data.</text>
</comment>
<feature type="region of interest" description="Disordered" evidence="3">
    <location>
        <begin position="492"/>
        <end position="518"/>
    </location>
</feature>